<gene>
    <name evidence="2" type="ORF">ACFSJT_11480</name>
</gene>
<name>A0ABW5AXH9_9FLAO</name>
<evidence type="ECO:0000313" key="3">
    <source>
        <dbReference type="Proteomes" id="UP001597344"/>
    </source>
</evidence>
<keyword evidence="1" id="KW-0732">Signal</keyword>
<protein>
    <recommendedName>
        <fullName evidence="4">PKD domain-containing protein</fullName>
    </recommendedName>
</protein>
<organism evidence="2 3">
    <name type="scientific">Aquimarina celericrescens</name>
    <dbReference type="NCBI Taxonomy" id="1964542"/>
    <lineage>
        <taxon>Bacteria</taxon>
        <taxon>Pseudomonadati</taxon>
        <taxon>Bacteroidota</taxon>
        <taxon>Flavobacteriia</taxon>
        <taxon>Flavobacteriales</taxon>
        <taxon>Flavobacteriaceae</taxon>
        <taxon>Aquimarina</taxon>
    </lineage>
</organism>
<evidence type="ECO:0008006" key="4">
    <source>
        <dbReference type="Google" id="ProtNLM"/>
    </source>
</evidence>
<feature type="chain" id="PRO_5046519385" description="PKD domain-containing protein" evidence="1">
    <location>
        <begin position="24"/>
        <end position="472"/>
    </location>
</feature>
<dbReference type="Proteomes" id="UP001597344">
    <property type="component" value="Unassembled WGS sequence"/>
</dbReference>
<keyword evidence="3" id="KW-1185">Reference proteome</keyword>
<dbReference type="PROSITE" id="PS51257">
    <property type="entry name" value="PROKAR_LIPOPROTEIN"/>
    <property type="match status" value="1"/>
</dbReference>
<comment type="caution">
    <text evidence="2">The sequence shown here is derived from an EMBL/GenBank/DDBJ whole genome shotgun (WGS) entry which is preliminary data.</text>
</comment>
<proteinExistence type="predicted"/>
<reference evidence="3" key="1">
    <citation type="journal article" date="2019" name="Int. J. Syst. Evol. Microbiol.">
        <title>The Global Catalogue of Microorganisms (GCM) 10K type strain sequencing project: providing services to taxonomists for standard genome sequencing and annotation.</title>
        <authorList>
            <consortium name="The Broad Institute Genomics Platform"/>
            <consortium name="The Broad Institute Genome Sequencing Center for Infectious Disease"/>
            <person name="Wu L."/>
            <person name="Ma J."/>
        </authorList>
    </citation>
    <scope>NUCLEOTIDE SEQUENCE [LARGE SCALE GENOMIC DNA]</scope>
    <source>
        <strain evidence="3">DT92</strain>
    </source>
</reference>
<accession>A0ABW5AXH9</accession>
<feature type="signal peptide" evidence="1">
    <location>
        <begin position="1"/>
        <end position="23"/>
    </location>
</feature>
<evidence type="ECO:0000313" key="2">
    <source>
        <dbReference type="EMBL" id="MFD2187411.1"/>
    </source>
</evidence>
<evidence type="ECO:0000256" key="1">
    <source>
        <dbReference type="SAM" id="SignalP"/>
    </source>
</evidence>
<dbReference type="EMBL" id="JBHUHY010000011">
    <property type="protein sequence ID" value="MFD2187411.1"/>
    <property type="molecule type" value="Genomic_DNA"/>
</dbReference>
<dbReference type="RefSeq" id="WP_378320408.1">
    <property type="nucleotide sequence ID" value="NZ_JBHUHY010000011.1"/>
</dbReference>
<sequence>MKKLSIWFIATLILVLGFTSCEVNEEFDKDPQVEIVVDNKEGSAVYRFEAKTSGVEDARLVWTIDGNVIDGENQNDIINQILDYLFESGTHTICVQLIKGDLVREACVEINVEVDENNPCPDLFFKQERYKEPYTYKFFANFRGIQEIGYGWFVNGELVEDSSADERNYLIYDFKEPGVYEVCIKTETPDCPEGVSYCKEIIVEEPNRACPEIAFEKEMVAGTVNTYVFESIIEGTDNVSEINWFINDARIENSTDSQSGNRVLRYQFESGVYKVCLQVITPDCPEGVKYCKEIRVGGACPELLFESEKDGDKSAYYFYPGAFDGIDDTTLEWFVNGDYVGNSPEFPHNNPFYYEFAGPGRYEVCLMIETPECPNGTSFCKIIEIEGSCPELSFELEQDGGNPAYYFYPGNFTGVEDVSSEWFVDGEYVGSSSGQQNPFYYQFNPGTYEICLAIETPNCPMGVEICKELVVE</sequence>